<dbReference type="InterPro" id="IPR041726">
    <property type="entry name" value="ACAD10_11_N"/>
</dbReference>
<dbReference type="CDD" id="cd05154">
    <property type="entry name" value="ACAD10_11_N-like"/>
    <property type="match status" value="1"/>
</dbReference>
<keyword evidence="2" id="KW-1185">Reference proteome</keyword>
<dbReference type="InterPro" id="IPR051678">
    <property type="entry name" value="AGP_Transferase"/>
</dbReference>
<dbReference type="PANTHER" id="PTHR21310:SF57">
    <property type="entry name" value="BLR2944 PROTEIN"/>
    <property type="match status" value="1"/>
</dbReference>
<dbReference type="STRING" id="110505.ACT16_05175"/>
<protein>
    <submittedName>
        <fullName evidence="1">Acyl-CoA dehydrogenase</fullName>
    </submittedName>
</protein>
<dbReference type="RefSeq" id="WP_048890390.1">
    <property type="nucleotide sequence ID" value="NZ_AP024237.1"/>
</dbReference>
<dbReference type="Gene3D" id="3.30.200.20">
    <property type="entry name" value="Phosphorylase Kinase, domain 1"/>
    <property type="match status" value="1"/>
</dbReference>
<dbReference type="Proteomes" id="UP000595446">
    <property type="component" value="Chromosome"/>
</dbReference>
<name>A0A2G8BCJ5_9MYCO</name>
<reference evidence="1 2" key="1">
    <citation type="submission" date="2020-12" db="EMBL/GenBank/DDBJ databases">
        <title>Complete genome sequence of Mycobacterium heckeshornense JCM 15655T, closely related to a pathogenic non-tuberculous mycobacterial species Mycobacterium xenopi.</title>
        <authorList>
            <person name="Yoshida M."/>
            <person name="Fukano H."/>
            <person name="Asakura T."/>
            <person name="Suzuki M."/>
            <person name="Hoshino Y."/>
        </authorList>
    </citation>
    <scope>NUCLEOTIDE SEQUENCE [LARGE SCALE GENOMIC DNA]</scope>
    <source>
        <strain evidence="1 2">JCM 15655</strain>
    </source>
</reference>
<dbReference type="EMBL" id="AP024237">
    <property type="protein sequence ID" value="BCO38297.1"/>
    <property type="molecule type" value="Genomic_DNA"/>
</dbReference>
<sequence>MARLTAEELPAALEPVVRKMIPGADSAHIVNWRRAGGGYSTETYLFDLVELSGSSSLGLVFRRPPEDAVLPDYDLRRQFLTMQRLAASPVPVPTVRWIDADGTALGTPYFVMDRIDDVVTVSDVPPYQQAGIFADADEAGRAALWNGCLDIITKVHAVDPDRYRLGFLGLSRFGSTPPQQLANFLRYALKWASGDAPLHPVFTRALDWLDAHLYTPERVTLCWGDSRMSNVLYRRDYTPVAALDWEMAYLGDPAGDVAWMLMTDWISSPFEGHAPASGTPSREETLERYRRLTGHRLTNMRFADVTSALLLAVAMIRLNVKLAMEGVDLAEICAQRVEFVLGGD</sequence>
<evidence type="ECO:0000313" key="2">
    <source>
        <dbReference type="Proteomes" id="UP000595446"/>
    </source>
</evidence>
<organism evidence="1 2">
    <name type="scientific">Mycobacterium heckeshornense</name>
    <dbReference type="NCBI Taxonomy" id="110505"/>
    <lineage>
        <taxon>Bacteria</taxon>
        <taxon>Bacillati</taxon>
        <taxon>Actinomycetota</taxon>
        <taxon>Actinomycetes</taxon>
        <taxon>Mycobacteriales</taxon>
        <taxon>Mycobacteriaceae</taxon>
        <taxon>Mycobacterium</taxon>
    </lineage>
</organism>
<dbReference type="SUPFAM" id="SSF56112">
    <property type="entry name" value="Protein kinase-like (PK-like)"/>
    <property type="match status" value="1"/>
</dbReference>
<gene>
    <name evidence="1" type="ORF">MHEC_47300</name>
</gene>
<dbReference type="AlphaFoldDB" id="A0A2G8BCJ5"/>
<dbReference type="OrthoDB" id="3806873at2"/>
<dbReference type="Gene3D" id="3.90.1200.10">
    <property type="match status" value="1"/>
</dbReference>
<dbReference type="InterPro" id="IPR002575">
    <property type="entry name" value="Aminoglycoside_PTrfase"/>
</dbReference>
<dbReference type="Pfam" id="PF01636">
    <property type="entry name" value="APH"/>
    <property type="match status" value="1"/>
</dbReference>
<dbReference type="PANTHER" id="PTHR21310">
    <property type="entry name" value="AMINOGLYCOSIDE PHOSPHOTRANSFERASE-RELATED-RELATED"/>
    <property type="match status" value="1"/>
</dbReference>
<proteinExistence type="predicted"/>
<dbReference type="InterPro" id="IPR011009">
    <property type="entry name" value="Kinase-like_dom_sf"/>
</dbReference>
<evidence type="ECO:0000313" key="1">
    <source>
        <dbReference type="EMBL" id="BCO38297.1"/>
    </source>
</evidence>
<accession>A0A2G8BCJ5</accession>